<keyword evidence="3" id="KW-0328">Glycosyltransferase</keyword>
<evidence type="ECO:0000256" key="9">
    <source>
        <dbReference type="ARBA" id="ARBA00048997"/>
    </source>
</evidence>
<comment type="cofactor">
    <cofactor evidence="1">
        <name>Mg(2+)</name>
        <dbReference type="ChEBI" id="CHEBI:18420"/>
    </cofactor>
</comment>
<dbReference type="Gene3D" id="3.90.550.10">
    <property type="entry name" value="Spore Coat Polysaccharide Biosynthesis Protein SpsA, Chain A"/>
    <property type="match status" value="1"/>
</dbReference>
<evidence type="ECO:0000256" key="4">
    <source>
        <dbReference type="ARBA" id="ARBA00022679"/>
    </source>
</evidence>
<comment type="similarity">
    <text evidence="2">Belongs to the glycosyltransferase 2 family.</text>
</comment>
<dbReference type="InterPro" id="IPR001173">
    <property type="entry name" value="Glyco_trans_2-like"/>
</dbReference>
<dbReference type="RefSeq" id="WP_133627682.1">
    <property type="nucleotide sequence ID" value="NZ_SOAZ01000006.1"/>
</dbReference>
<evidence type="ECO:0000313" key="12">
    <source>
        <dbReference type="Proteomes" id="UP000295325"/>
    </source>
</evidence>
<dbReference type="EMBL" id="SOAZ01000006">
    <property type="protein sequence ID" value="TDT61572.1"/>
    <property type="molecule type" value="Genomic_DNA"/>
</dbReference>
<protein>
    <recommendedName>
        <fullName evidence="7">Glucosyl-3-phosphoglycerate synthase</fullName>
        <ecNumber evidence="6">2.4.1.266</ecNumber>
    </recommendedName>
</protein>
<keyword evidence="12" id="KW-1185">Reference proteome</keyword>
<comment type="caution">
    <text evidence="11">The sequence shown here is derived from an EMBL/GenBank/DDBJ whole genome shotgun (WGS) entry which is preliminary data.</text>
</comment>
<sequence length="211" mass="23562">MGIECIIPAYNEEKTIGNVIKAVKESNMIDNIVVVSDGSNDGTAAAARSLGVCVIEYSENRGKGAAIKIGVENTRSDILLLLDADLIGLTRKHVVDLLMPVLKEEADMTVGVFSNGRFSTDLAQRIAPNLSGQRAVRRNIIDSINNLDIMRYGVEVALTQFANKKGYRVKTVELKDMTHIMKEEKLGFRKGFKLRMKMYWDIIKCLKPYEH</sequence>
<keyword evidence="4 11" id="KW-0808">Transferase</keyword>
<proteinExistence type="inferred from homology"/>
<dbReference type="OrthoDB" id="9810303at2"/>
<dbReference type="PANTHER" id="PTHR48090">
    <property type="entry name" value="UNDECAPRENYL-PHOSPHATE 4-DEOXY-4-FORMAMIDO-L-ARABINOSE TRANSFERASE-RELATED"/>
    <property type="match status" value="1"/>
</dbReference>
<dbReference type="InterPro" id="IPR029044">
    <property type="entry name" value="Nucleotide-diphossugar_trans"/>
</dbReference>
<dbReference type="SUPFAM" id="SSF53448">
    <property type="entry name" value="Nucleotide-diphospho-sugar transferases"/>
    <property type="match status" value="1"/>
</dbReference>
<dbReference type="Proteomes" id="UP000295325">
    <property type="component" value="Unassembled WGS sequence"/>
</dbReference>
<evidence type="ECO:0000256" key="3">
    <source>
        <dbReference type="ARBA" id="ARBA00022676"/>
    </source>
</evidence>
<comment type="catalytic activity">
    <reaction evidence="9">
        <text>an NDP-alpha-D-glucose + (2R)-3-phosphoglycerate = (2R)-2-O-(alpha-D-glucopyranosyl)-3-phospho-glycerate + a ribonucleoside 5'-diphosphate + H(+)</text>
        <dbReference type="Rhea" id="RHEA:47244"/>
        <dbReference type="ChEBI" id="CHEBI:15378"/>
        <dbReference type="ChEBI" id="CHEBI:57930"/>
        <dbReference type="ChEBI" id="CHEBI:58272"/>
        <dbReference type="ChEBI" id="CHEBI:62600"/>
        <dbReference type="ChEBI" id="CHEBI:76533"/>
        <dbReference type="EC" id="2.4.1.266"/>
    </reaction>
    <physiologicalReaction direction="left-to-right" evidence="9">
        <dbReference type="Rhea" id="RHEA:47245"/>
    </physiologicalReaction>
</comment>
<comment type="catalytic activity">
    <reaction evidence="8">
        <text>(2R)-3-phosphoglycerate + UDP-alpha-D-glucose = (2R)-2-O-(alpha-D-glucopyranosyl)-3-phospho-glycerate + UDP + H(+)</text>
        <dbReference type="Rhea" id="RHEA:31319"/>
        <dbReference type="ChEBI" id="CHEBI:15378"/>
        <dbReference type="ChEBI" id="CHEBI:58223"/>
        <dbReference type="ChEBI" id="CHEBI:58272"/>
        <dbReference type="ChEBI" id="CHEBI:58885"/>
        <dbReference type="ChEBI" id="CHEBI:62600"/>
        <dbReference type="EC" id="2.4.1.266"/>
    </reaction>
    <physiologicalReaction direction="left-to-right" evidence="8">
        <dbReference type="Rhea" id="RHEA:31320"/>
    </physiologicalReaction>
</comment>
<organism evidence="11 12">
    <name type="scientific">Fonticella tunisiensis</name>
    <dbReference type="NCBI Taxonomy" id="1096341"/>
    <lineage>
        <taxon>Bacteria</taxon>
        <taxon>Bacillati</taxon>
        <taxon>Bacillota</taxon>
        <taxon>Clostridia</taxon>
        <taxon>Eubacteriales</taxon>
        <taxon>Clostridiaceae</taxon>
        <taxon>Fonticella</taxon>
    </lineage>
</organism>
<evidence type="ECO:0000259" key="10">
    <source>
        <dbReference type="Pfam" id="PF00535"/>
    </source>
</evidence>
<dbReference type="InterPro" id="IPR050256">
    <property type="entry name" value="Glycosyltransferase_2"/>
</dbReference>
<dbReference type="EC" id="2.4.1.266" evidence="6"/>
<evidence type="ECO:0000256" key="1">
    <source>
        <dbReference type="ARBA" id="ARBA00001946"/>
    </source>
</evidence>
<reference evidence="11 12" key="1">
    <citation type="submission" date="2019-03" db="EMBL/GenBank/DDBJ databases">
        <title>Genomic Encyclopedia of Type Strains, Phase IV (KMG-IV): sequencing the most valuable type-strain genomes for metagenomic binning, comparative biology and taxonomic classification.</title>
        <authorList>
            <person name="Goeker M."/>
        </authorList>
    </citation>
    <scope>NUCLEOTIDE SEQUENCE [LARGE SCALE GENOMIC DNA]</scope>
    <source>
        <strain evidence="11 12">DSM 24455</strain>
    </source>
</reference>
<evidence type="ECO:0000256" key="7">
    <source>
        <dbReference type="ARBA" id="ARBA00040894"/>
    </source>
</evidence>
<evidence type="ECO:0000256" key="2">
    <source>
        <dbReference type="ARBA" id="ARBA00006739"/>
    </source>
</evidence>
<keyword evidence="5" id="KW-0460">Magnesium</keyword>
<gene>
    <name evidence="11" type="ORF">EDD71_10656</name>
</gene>
<evidence type="ECO:0000256" key="5">
    <source>
        <dbReference type="ARBA" id="ARBA00022842"/>
    </source>
</evidence>
<dbReference type="PANTHER" id="PTHR48090:SF10">
    <property type="entry name" value="GLUCOSYL-3-PHOSPHOGLYCERATE SYNTHASE"/>
    <property type="match status" value="1"/>
</dbReference>
<accession>A0A4R7KQV4</accession>
<dbReference type="GO" id="GO:0016757">
    <property type="term" value="F:glycosyltransferase activity"/>
    <property type="evidence" value="ECO:0007669"/>
    <property type="project" value="UniProtKB-KW"/>
</dbReference>
<dbReference type="Pfam" id="PF00535">
    <property type="entry name" value="Glycos_transf_2"/>
    <property type="match status" value="1"/>
</dbReference>
<evidence type="ECO:0000256" key="6">
    <source>
        <dbReference type="ARBA" id="ARBA00039022"/>
    </source>
</evidence>
<name>A0A4R7KQV4_9CLOT</name>
<dbReference type="AlphaFoldDB" id="A0A4R7KQV4"/>
<feature type="domain" description="Glycosyltransferase 2-like" evidence="10">
    <location>
        <begin position="6"/>
        <end position="122"/>
    </location>
</feature>
<dbReference type="CDD" id="cd04179">
    <property type="entry name" value="DPM_DPG-synthase_like"/>
    <property type="match status" value="1"/>
</dbReference>
<evidence type="ECO:0000313" key="11">
    <source>
        <dbReference type="EMBL" id="TDT61572.1"/>
    </source>
</evidence>
<evidence type="ECO:0000256" key="8">
    <source>
        <dbReference type="ARBA" id="ARBA00048689"/>
    </source>
</evidence>